<name>A0A6A1W323_9ROSI</name>
<feature type="region of interest" description="Disordered" evidence="2">
    <location>
        <begin position="302"/>
        <end position="330"/>
    </location>
</feature>
<evidence type="ECO:0000256" key="1">
    <source>
        <dbReference type="ARBA" id="ARBA00022801"/>
    </source>
</evidence>
<evidence type="ECO:0000313" key="4">
    <source>
        <dbReference type="EMBL" id="KAB1219602.1"/>
    </source>
</evidence>
<feature type="domain" description="Fungal lipase-type" evidence="3">
    <location>
        <begin position="387"/>
        <end position="524"/>
    </location>
</feature>
<dbReference type="InterPro" id="IPR043367">
    <property type="entry name" value="PLIP1/2/3"/>
</dbReference>
<dbReference type="PANTHER" id="PTHR46483:SF1">
    <property type="entry name" value="PHOSPHOLIPASE A1 PLIP1, CHLOROPLASTIC"/>
    <property type="match status" value="1"/>
</dbReference>
<keyword evidence="5" id="KW-1185">Reference proteome</keyword>
<protein>
    <recommendedName>
        <fullName evidence="3">Fungal lipase-type domain-containing protein</fullName>
    </recommendedName>
</protein>
<evidence type="ECO:0000259" key="3">
    <source>
        <dbReference type="Pfam" id="PF01764"/>
    </source>
</evidence>
<comment type="caution">
    <text evidence="4">The sequence shown here is derived from an EMBL/GenBank/DDBJ whole genome shotgun (WGS) entry which is preliminary data.</text>
</comment>
<gene>
    <name evidence="4" type="ORF">CJ030_MR3G011138</name>
</gene>
<dbReference type="OrthoDB" id="438440at2759"/>
<dbReference type="GO" id="GO:0006629">
    <property type="term" value="P:lipid metabolic process"/>
    <property type="evidence" value="ECO:0007669"/>
    <property type="project" value="InterPro"/>
</dbReference>
<dbReference type="EMBL" id="RXIC02000021">
    <property type="protein sequence ID" value="KAB1219602.1"/>
    <property type="molecule type" value="Genomic_DNA"/>
</dbReference>
<dbReference type="SUPFAM" id="SSF53474">
    <property type="entry name" value="alpha/beta-Hydrolases"/>
    <property type="match status" value="1"/>
</dbReference>
<sequence length="689" mass="76264">MAYNSFTLPTSPRVGRTTEDIFKEHSGLRRSHSGKDLSHGGCIRRSYSDNNFPNSISCIKATGTQPKLKNSSSMGIFPFQVSSSILPSSLRSFLFDSEEKDVNIEVNSVGSSEGEEIKKSNWMERLLEIRSHWRNRQQKEHASEDVAFEKDDIGQCACGGDGGCTVSYTTEEGGKVRYNRESFSKFLVSVPWSDTKLFSQLAFLCNMAYVIPEIKAKDLRKQHGLQFVTSSLEQKAEAAAIKAKLDEDSSRLPRAASAASESSSEEAVASEKKRPIRQSVAYEIAVSAASYVKLHTKGFLSLGSEPQRDGDGDASWKTEGQPQADGENSPRLYNSEMAACMAASTMTAVVAAGEREKQEAARDLQSLQSSPCEWFVCDDLRTYTRCFVIQGSDSLASWQANLFFEPTKFEGTDVLVHRGIYEAAKGIYEQFMPEIIEHLNTYGDRAKLQFTGHSLGGSLSLLVNLMLLTRKVVKASTLRPVVTFGAPFVFCGGEKILDELGLDESRIHCVMMHRDIVPRAFSCNYPDHVATVLKRLNGSFRSHPCLIKTKLLYCPLGKLLILQPDEKSSSPHPLLPQGNALYSLDKTRSGYSLNALTAFLNIPHPLETLSDPTAYGSEGTIRRDHDSNNYLKAVNGILRNRTKILVGRVKEQGNLMWPILTSPPSQNKWNQESDLNDSSIVTNEIMTGA</sequence>
<proteinExistence type="predicted"/>
<dbReference type="Gene3D" id="3.40.50.1820">
    <property type="entry name" value="alpha/beta hydrolase"/>
    <property type="match status" value="1"/>
</dbReference>
<evidence type="ECO:0000256" key="2">
    <source>
        <dbReference type="SAM" id="MobiDB-lite"/>
    </source>
</evidence>
<dbReference type="InterPro" id="IPR029058">
    <property type="entry name" value="AB_hydrolase_fold"/>
</dbReference>
<feature type="compositionally biased region" description="Basic and acidic residues" evidence="2">
    <location>
        <begin position="306"/>
        <end position="316"/>
    </location>
</feature>
<dbReference type="Pfam" id="PF01764">
    <property type="entry name" value="Lipase_3"/>
    <property type="match status" value="1"/>
</dbReference>
<dbReference type="InterPro" id="IPR002921">
    <property type="entry name" value="Fungal_lipase-type"/>
</dbReference>
<keyword evidence="1" id="KW-0378">Hydrolase</keyword>
<dbReference type="GO" id="GO:0008970">
    <property type="term" value="F:phospholipase A1 activity"/>
    <property type="evidence" value="ECO:0007669"/>
    <property type="project" value="InterPro"/>
</dbReference>
<accession>A0A6A1W323</accession>
<organism evidence="4 5">
    <name type="scientific">Morella rubra</name>
    <name type="common">Chinese bayberry</name>
    <dbReference type="NCBI Taxonomy" id="262757"/>
    <lineage>
        <taxon>Eukaryota</taxon>
        <taxon>Viridiplantae</taxon>
        <taxon>Streptophyta</taxon>
        <taxon>Embryophyta</taxon>
        <taxon>Tracheophyta</taxon>
        <taxon>Spermatophyta</taxon>
        <taxon>Magnoliopsida</taxon>
        <taxon>eudicotyledons</taxon>
        <taxon>Gunneridae</taxon>
        <taxon>Pentapetalae</taxon>
        <taxon>rosids</taxon>
        <taxon>fabids</taxon>
        <taxon>Fagales</taxon>
        <taxon>Myricaceae</taxon>
        <taxon>Morella</taxon>
    </lineage>
</organism>
<feature type="region of interest" description="Disordered" evidence="2">
    <location>
        <begin position="251"/>
        <end position="272"/>
    </location>
</feature>
<dbReference type="AlphaFoldDB" id="A0A6A1W323"/>
<dbReference type="PANTHER" id="PTHR46483">
    <property type="entry name" value="PHOSPHOLIPASE A1 PLIP2, CHLOROPLASTIC"/>
    <property type="match status" value="1"/>
</dbReference>
<feature type="compositionally biased region" description="Low complexity" evidence="2">
    <location>
        <begin position="255"/>
        <end position="267"/>
    </location>
</feature>
<dbReference type="Proteomes" id="UP000516437">
    <property type="component" value="Chromosome 3"/>
</dbReference>
<dbReference type="CDD" id="cd00519">
    <property type="entry name" value="Lipase_3"/>
    <property type="match status" value="1"/>
</dbReference>
<reference evidence="4 5" key="1">
    <citation type="journal article" date="2019" name="Plant Biotechnol. J.">
        <title>The red bayberry genome and genetic basis of sex determination.</title>
        <authorList>
            <person name="Jia H.M."/>
            <person name="Jia H.J."/>
            <person name="Cai Q.L."/>
            <person name="Wang Y."/>
            <person name="Zhao H.B."/>
            <person name="Yang W.F."/>
            <person name="Wang G.Y."/>
            <person name="Li Y.H."/>
            <person name="Zhan D.L."/>
            <person name="Shen Y.T."/>
            <person name="Niu Q.F."/>
            <person name="Chang L."/>
            <person name="Qiu J."/>
            <person name="Zhao L."/>
            <person name="Xie H.B."/>
            <person name="Fu W.Y."/>
            <person name="Jin J."/>
            <person name="Li X.W."/>
            <person name="Jiao Y."/>
            <person name="Zhou C.C."/>
            <person name="Tu T."/>
            <person name="Chai C.Y."/>
            <person name="Gao J.L."/>
            <person name="Fan L.J."/>
            <person name="van de Weg E."/>
            <person name="Wang J.Y."/>
            <person name="Gao Z.S."/>
        </authorList>
    </citation>
    <scope>NUCLEOTIDE SEQUENCE [LARGE SCALE GENOMIC DNA]</scope>
    <source>
        <tissue evidence="4">Leaves</tissue>
    </source>
</reference>
<evidence type="ECO:0000313" key="5">
    <source>
        <dbReference type="Proteomes" id="UP000516437"/>
    </source>
</evidence>